<reference evidence="3" key="1">
    <citation type="journal article" date="2012" name="PLoS Genet.">
        <title>The genomes of the fungal plant pathogens Cladosporium fulvum and Dothistroma septosporum reveal adaptation to different hosts and lifestyles but also signatures of common ancestry.</title>
        <authorList>
            <person name="de Wit P.J.G.M."/>
            <person name="van der Burgt A."/>
            <person name="Oekmen B."/>
            <person name="Stergiopoulos I."/>
            <person name="Abd-Elsalam K.A."/>
            <person name="Aerts A.L."/>
            <person name="Bahkali A.H."/>
            <person name="Beenen H.G."/>
            <person name="Chettri P."/>
            <person name="Cox M.P."/>
            <person name="Datema E."/>
            <person name="de Vries R.P."/>
            <person name="Dhillon B."/>
            <person name="Ganley A.R."/>
            <person name="Griffiths S.A."/>
            <person name="Guo Y."/>
            <person name="Hamelin R.C."/>
            <person name="Henrissat B."/>
            <person name="Kabir M.S."/>
            <person name="Jashni M.K."/>
            <person name="Kema G."/>
            <person name="Klaubauf S."/>
            <person name="Lapidus A."/>
            <person name="Levasseur A."/>
            <person name="Lindquist E."/>
            <person name="Mehrabi R."/>
            <person name="Ohm R.A."/>
            <person name="Owen T.J."/>
            <person name="Salamov A."/>
            <person name="Schwelm A."/>
            <person name="Schijlen E."/>
            <person name="Sun H."/>
            <person name="van den Burg H.A."/>
            <person name="van Ham R.C.H.J."/>
            <person name="Zhang S."/>
            <person name="Goodwin S.B."/>
            <person name="Grigoriev I.V."/>
            <person name="Collemare J."/>
            <person name="Bradshaw R.E."/>
        </authorList>
    </citation>
    <scope>NUCLEOTIDE SEQUENCE [LARGE SCALE GENOMIC DNA]</scope>
    <source>
        <strain evidence="3">NZE10 / CBS 128990</strain>
    </source>
</reference>
<sequence>MRLSQAILTTSSVLASSTALFNSAPSCHDAKPLTTLATRGEPTAAPTLTTRIITTIDTITPTSLPLPTPKINPLATLDPARPTRGLAFAIQRYSDDSCATPIGPRFAYDADQESSCFFKKKHCRGFCGYMDHDEFGSPRWVNKKGTLPRKLLQQYGFGSWDYVLVPYEDVWNAANKSKFPKDKIMFNEKARTGTSVCSAVFYRNNGCRENWELREEGVVGRWKPTHLRIDEGRCMGAFKTPKGVKTKAESFKITCWD</sequence>
<evidence type="ECO:0000256" key="1">
    <source>
        <dbReference type="SAM" id="SignalP"/>
    </source>
</evidence>
<gene>
    <name evidence="2" type="ORF">DOTSEDRAFT_29637</name>
</gene>
<evidence type="ECO:0000313" key="3">
    <source>
        <dbReference type="Proteomes" id="UP000016933"/>
    </source>
</evidence>
<evidence type="ECO:0000313" key="2">
    <source>
        <dbReference type="EMBL" id="EME38034.1"/>
    </source>
</evidence>
<dbReference type="HOGENOM" id="CLU_1081928_0_0_1"/>
<reference evidence="2 3" key="2">
    <citation type="journal article" date="2012" name="PLoS Pathog.">
        <title>Diverse lifestyles and strategies of plant pathogenesis encoded in the genomes of eighteen Dothideomycetes fungi.</title>
        <authorList>
            <person name="Ohm R.A."/>
            <person name="Feau N."/>
            <person name="Henrissat B."/>
            <person name="Schoch C.L."/>
            <person name="Horwitz B.A."/>
            <person name="Barry K.W."/>
            <person name="Condon B.J."/>
            <person name="Copeland A.C."/>
            <person name="Dhillon B."/>
            <person name="Glaser F."/>
            <person name="Hesse C.N."/>
            <person name="Kosti I."/>
            <person name="LaButti K."/>
            <person name="Lindquist E.A."/>
            <person name="Lucas S."/>
            <person name="Salamov A.A."/>
            <person name="Bradshaw R.E."/>
            <person name="Ciuffetti L."/>
            <person name="Hamelin R.C."/>
            <person name="Kema G.H.J."/>
            <person name="Lawrence C."/>
            <person name="Scott J.A."/>
            <person name="Spatafora J.W."/>
            <person name="Turgeon B.G."/>
            <person name="de Wit P.J.G.M."/>
            <person name="Zhong S."/>
            <person name="Goodwin S.B."/>
            <person name="Grigoriev I.V."/>
        </authorList>
    </citation>
    <scope>NUCLEOTIDE SEQUENCE [LARGE SCALE GENOMIC DNA]</scope>
    <source>
        <strain evidence="3">NZE10 / CBS 128990</strain>
    </source>
</reference>
<dbReference type="Proteomes" id="UP000016933">
    <property type="component" value="Unassembled WGS sequence"/>
</dbReference>
<dbReference type="OrthoDB" id="10502800at2759"/>
<keyword evidence="3" id="KW-1185">Reference proteome</keyword>
<dbReference type="EMBL" id="KB446548">
    <property type="protein sequence ID" value="EME38034.1"/>
    <property type="molecule type" value="Genomic_DNA"/>
</dbReference>
<keyword evidence="1" id="KW-0732">Signal</keyword>
<accession>M2YHN4</accession>
<feature type="signal peptide" evidence="1">
    <location>
        <begin position="1"/>
        <end position="19"/>
    </location>
</feature>
<name>M2YHN4_DOTSN</name>
<feature type="chain" id="PRO_5004029942" evidence="1">
    <location>
        <begin position="20"/>
        <end position="257"/>
    </location>
</feature>
<protein>
    <submittedName>
        <fullName evidence="2">Uncharacterized protein</fullName>
    </submittedName>
</protein>
<dbReference type="AlphaFoldDB" id="M2YHN4"/>
<proteinExistence type="predicted"/>
<organism evidence="2 3">
    <name type="scientific">Dothistroma septosporum (strain NZE10 / CBS 128990)</name>
    <name type="common">Red band needle blight fungus</name>
    <name type="synonym">Mycosphaerella pini</name>
    <dbReference type="NCBI Taxonomy" id="675120"/>
    <lineage>
        <taxon>Eukaryota</taxon>
        <taxon>Fungi</taxon>
        <taxon>Dikarya</taxon>
        <taxon>Ascomycota</taxon>
        <taxon>Pezizomycotina</taxon>
        <taxon>Dothideomycetes</taxon>
        <taxon>Dothideomycetidae</taxon>
        <taxon>Mycosphaerellales</taxon>
        <taxon>Mycosphaerellaceae</taxon>
        <taxon>Dothistroma</taxon>
    </lineage>
</organism>